<evidence type="ECO:0000256" key="1">
    <source>
        <dbReference type="SAM" id="Phobius"/>
    </source>
</evidence>
<reference evidence="2" key="2">
    <citation type="journal article" date="2021" name="PeerJ">
        <title>Extensive microbial diversity within the chicken gut microbiome revealed by metagenomics and culture.</title>
        <authorList>
            <person name="Gilroy R."/>
            <person name="Ravi A."/>
            <person name="Getino M."/>
            <person name="Pursley I."/>
            <person name="Horton D.L."/>
            <person name="Alikhan N.F."/>
            <person name="Baker D."/>
            <person name="Gharbi K."/>
            <person name="Hall N."/>
            <person name="Watson M."/>
            <person name="Adriaenssens E.M."/>
            <person name="Foster-Nyarko E."/>
            <person name="Jarju S."/>
            <person name="Secka A."/>
            <person name="Antonio M."/>
            <person name="Oren A."/>
            <person name="Chaudhuri R.R."/>
            <person name="La Ragione R."/>
            <person name="Hildebrand F."/>
            <person name="Pallen M.J."/>
        </authorList>
    </citation>
    <scope>NUCLEOTIDE SEQUENCE</scope>
    <source>
        <strain evidence="2">ChiHile30-977</strain>
    </source>
</reference>
<keyword evidence="1" id="KW-1133">Transmembrane helix</keyword>
<proteinExistence type="predicted"/>
<keyword evidence="1" id="KW-0472">Membrane</keyword>
<dbReference type="Proteomes" id="UP000886819">
    <property type="component" value="Unassembled WGS sequence"/>
</dbReference>
<feature type="transmembrane region" description="Helical" evidence="1">
    <location>
        <begin position="21"/>
        <end position="44"/>
    </location>
</feature>
<dbReference type="InterPro" id="IPR010390">
    <property type="entry name" value="ABC-2_transporter-like"/>
</dbReference>
<reference evidence="2" key="1">
    <citation type="submission" date="2020-10" db="EMBL/GenBank/DDBJ databases">
        <authorList>
            <person name="Gilroy R."/>
        </authorList>
    </citation>
    <scope>NUCLEOTIDE SEQUENCE</scope>
    <source>
        <strain evidence="2">ChiHile30-977</strain>
    </source>
</reference>
<gene>
    <name evidence="2" type="ORF">IAA66_01860</name>
</gene>
<feature type="transmembrane region" description="Helical" evidence="1">
    <location>
        <begin position="212"/>
        <end position="230"/>
    </location>
</feature>
<protein>
    <submittedName>
        <fullName evidence="2">ABC-2 family transporter protein</fullName>
    </submittedName>
</protein>
<dbReference type="PANTHER" id="PTHR36832:SF2">
    <property type="entry name" value="INTEGRAL MEMBRANE PROTEIN"/>
    <property type="match status" value="1"/>
</dbReference>
<organism evidence="2 3">
    <name type="scientific">Candidatus Avichristensenella intestinipullorum</name>
    <dbReference type="NCBI Taxonomy" id="2840693"/>
    <lineage>
        <taxon>Bacteria</taxon>
        <taxon>Bacillati</taxon>
        <taxon>Bacillota</taxon>
        <taxon>Clostridia</taxon>
        <taxon>Candidatus Avichristensenella</taxon>
    </lineage>
</organism>
<accession>A0A9D1CI57</accession>
<feature type="transmembrane region" description="Helical" evidence="1">
    <location>
        <begin position="145"/>
        <end position="166"/>
    </location>
</feature>
<keyword evidence="1" id="KW-0812">Transmembrane</keyword>
<evidence type="ECO:0000313" key="3">
    <source>
        <dbReference type="Proteomes" id="UP000886819"/>
    </source>
</evidence>
<sequence length="267" mass="29225">MKAYWALFRARFRTLLQYRAAAAAGFATQVVFGLVNLCILRAFYRYAGASQPMTLSQAASYIWLGQALLGMQPGWSMDSETANAVRSGAVAYDLTRPLDMYAHWYVRALALRIAPTLLKSVPMFLFASLLLPEGYALVWPPLPSLLAWMAALAGALALSCSITLLMQATLFWTVAGDGVARILPSIIFLLSGMVIPLPLFPDWAQPFLRIQPFYGLSGAVSMLFCQILPAREAGQVIALQWGWTAAFVLGGRWLMGRGLRRLNVAGG</sequence>
<dbReference type="AlphaFoldDB" id="A0A9D1CI57"/>
<dbReference type="PANTHER" id="PTHR36832">
    <property type="entry name" value="SLR1174 PROTEIN-RELATED"/>
    <property type="match status" value="1"/>
</dbReference>
<comment type="caution">
    <text evidence="2">The sequence shown here is derived from an EMBL/GenBank/DDBJ whole genome shotgun (WGS) entry which is preliminary data.</text>
</comment>
<name>A0A9D1CI57_9FIRM</name>
<evidence type="ECO:0000313" key="2">
    <source>
        <dbReference type="EMBL" id="HIQ62317.1"/>
    </source>
</evidence>
<dbReference type="EMBL" id="DVFI01000026">
    <property type="protein sequence ID" value="HIQ62317.1"/>
    <property type="molecule type" value="Genomic_DNA"/>
</dbReference>
<feature type="transmembrane region" description="Helical" evidence="1">
    <location>
        <begin position="178"/>
        <end position="200"/>
    </location>
</feature>
<feature type="transmembrane region" description="Helical" evidence="1">
    <location>
        <begin position="236"/>
        <end position="255"/>
    </location>
</feature>
<dbReference type="Pfam" id="PF06182">
    <property type="entry name" value="ABC2_membrane_6"/>
    <property type="match status" value="1"/>
</dbReference>